<dbReference type="AlphaFoldDB" id="A0A2N8KW47"/>
<protein>
    <recommendedName>
        <fullName evidence="4">DUF3899 domain-containing protein</fullName>
    </recommendedName>
</protein>
<name>A0A2N8KW47_9BURK</name>
<organism evidence="2 3">
    <name type="scientific">Kinneretia aquatilis</name>
    <dbReference type="NCBI Taxonomy" id="2070761"/>
    <lineage>
        <taxon>Bacteria</taxon>
        <taxon>Pseudomonadati</taxon>
        <taxon>Pseudomonadota</taxon>
        <taxon>Betaproteobacteria</taxon>
        <taxon>Burkholderiales</taxon>
        <taxon>Sphaerotilaceae</taxon>
        <taxon>Roseateles</taxon>
    </lineage>
</organism>
<accession>A0A2N8KW47</accession>
<keyword evidence="1" id="KW-0472">Membrane</keyword>
<proteinExistence type="predicted"/>
<keyword evidence="1" id="KW-0812">Transmembrane</keyword>
<sequence length="89" mass="9946">MFTVFLLALSAVFAWLAADAWRLRGGSRLPSAQLLKLRGQIADHLSLEEQRKRQDYDERKLTGNTNAMFIVFAVLCIGFLAAALHQLLG</sequence>
<keyword evidence="1" id="KW-1133">Transmembrane helix</keyword>
<evidence type="ECO:0008006" key="4">
    <source>
        <dbReference type="Google" id="ProtNLM"/>
    </source>
</evidence>
<dbReference type="Proteomes" id="UP000235916">
    <property type="component" value="Unassembled WGS sequence"/>
</dbReference>
<reference evidence="2 3" key="1">
    <citation type="submission" date="2018-01" db="EMBL/GenBank/DDBJ databases">
        <title>Draft genome sequence of Paucibacter aquatile CR182 isolated from freshwater of the Nakdong River.</title>
        <authorList>
            <person name="Choi A."/>
            <person name="Chung E.J."/>
        </authorList>
    </citation>
    <scope>NUCLEOTIDE SEQUENCE [LARGE SCALE GENOMIC DNA]</scope>
    <source>
        <strain evidence="2 3">CR182</strain>
    </source>
</reference>
<keyword evidence="3" id="KW-1185">Reference proteome</keyword>
<evidence type="ECO:0000313" key="3">
    <source>
        <dbReference type="Proteomes" id="UP000235916"/>
    </source>
</evidence>
<comment type="caution">
    <text evidence="2">The sequence shown here is derived from an EMBL/GenBank/DDBJ whole genome shotgun (WGS) entry which is preliminary data.</text>
</comment>
<evidence type="ECO:0000313" key="2">
    <source>
        <dbReference type="EMBL" id="PND37694.1"/>
    </source>
</evidence>
<evidence type="ECO:0000256" key="1">
    <source>
        <dbReference type="SAM" id="Phobius"/>
    </source>
</evidence>
<gene>
    <name evidence="2" type="ORF">C1O66_09280</name>
</gene>
<dbReference type="RefSeq" id="WP_102767614.1">
    <property type="nucleotide sequence ID" value="NZ_POSP01000003.1"/>
</dbReference>
<dbReference type="EMBL" id="POSP01000003">
    <property type="protein sequence ID" value="PND37694.1"/>
    <property type="molecule type" value="Genomic_DNA"/>
</dbReference>
<feature type="transmembrane region" description="Helical" evidence="1">
    <location>
        <begin position="67"/>
        <end position="88"/>
    </location>
</feature>